<keyword evidence="1" id="KW-0732">Signal</keyword>
<evidence type="ECO:0000313" key="4">
    <source>
        <dbReference type="Proteomes" id="UP000054785"/>
    </source>
</evidence>
<evidence type="ECO:0000259" key="2">
    <source>
        <dbReference type="PROSITE" id="PS51352"/>
    </source>
</evidence>
<dbReference type="InterPro" id="IPR050553">
    <property type="entry name" value="Thioredoxin_ResA/DsbE_sf"/>
</dbReference>
<proteinExistence type="predicted"/>
<feature type="domain" description="Thioredoxin" evidence="2">
    <location>
        <begin position="23"/>
        <end position="163"/>
    </location>
</feature>
<dbReference type="SUPFAM" id="SSF52833">
    <property type="entry name" value="Thioredoxin-like"/>
    <property type="match status" value="1"/>
</dbReference>
<evidence type="ECO:0000256" key="1">
    <source>
        <dbReference type="SAM" id="SignalP"/>
    </source>
</evidence>
<dbReference type="InterPro" id="IPR036249">
    <property type="entry name" value="Thioredoxin-like_sf"/>
</dbReference>
<dbReference type="Gene3D" id="3.40.30.10">
    <property type="entry name" value="Glutaredoxin"/>
    <property type="match status" value="1"/>
</dbReference>
<protein>
    <submittedName>
        <fullName evidence="3">Thiol-disulfide oxidoreductase ResA</fullName>
    </submittedName>
</protein>
<evidence type="ECO:0000313" key="3">
    <source>
        <dbReference type="EMBL" id="KTD03037.1"/>
    </source>
</evidence>
<dbReference type="CDD" id="cd02966">
    <property type="entry name" value="TlpA_like_family"/>
    <property type="match status" value="1"/>
</dbReference>
<dbReference type="PROSITE" id="PS51352">
    <property type="entry name" value="THIOREDOXIN_2"/>
    <property type="match status" value="1"/>
</dbReference>
<comment type="caution">
    <text evidence="3">The sequence shown here is derived from an EMBL/GenBank/DDBJ whole genome shotgun (WGS) entry which is preliminary data.</text>
</comment>
<sequence length="172" mass="18658">MKRILLTGYLMKRLCTLLLATLFSVSFIASAAPLLTDTAGNSVDFAGLRGKWVFVNYWAGWCPGCVDEIPALNRLDADSTSRNIAVFAYHYGPESAMRKKRLAEKHGIRYPSLGRDPAAELGLSPVNGLPVTFVFSPTGQLAETLYGPQTLESLMAVMQADVPAKAAHAPRD</sequence>
<dbReference type="GO" id="GO:0016209">
    <property type="term" value="F:antioxidant activity"/>
    <property type="evidence" value="ECO:0007669"/>
    <property type="project" value="InterPro"/>
</dbReference>
<gene>
    <name evidence="3" type="primary">resA</name>
    <name evidence="3" type="ORF">Lgee_0587</name>
</gene>
<dbReference type="AlphaFoldDB" id="A0A0W0U5Z8"/>
<dbReference type="InterPro" id="IPR013766">
    <property type="entry name" value="Thioredoxin_domain"/>
</dbReference>
<dbReference type="EMBL" id="LNYC01000014">
    <property type="protein sequence ID" value="KTD03037.1"/>
    <property type="molecule type" value="Genomic_DNA"/>
</dbReference>
<feature type="signal peptide" evidence="1">
    <location>
        <begin position="1"/>
        <end position="31"/>
    </location>
</feature>
<dbReference type="Pfam" id="PF00578">
    <property type="entry name" value="AhpC-TSA"/>
    <property type="match status" value="1"/>
</dbReference>
<dbReference type="InterPro" id="IPR000866">
    <property type="entry name" value="AhpC/TSA"/>
</dbReference>
<dbReference type="GO" id="GO:0016491">
    <property type="term" value="F:oxidoreductase activity"/>
    <property type="evidence" value="ECO:0007669"/>
    <property type="project" value="InterPro"/>
</dbReference>
<dbReference type="PANTHER" id="PTHR42852:SF18">
    <property type="entry name" value="CHROMOSOME UNDETERMINED SCAFFOLD_47, WHOLE GENOME SHOTGUN SEQUENCE"/>
    <property type="match status" value="1"/>
</dbReference>
<dbReference type="PANTHER" id="PTHR42852">
    <property type="entry name" value="THIOL:DISULFIDE INTERCHANGE PROTEIN DSBE"/>
    <property type="match status" value="1"/>
</dbReference>
<dbReference type="Proteomes" id="UP000054785">
    <property type="component" value="Unassembled WGS sequence"/>
</dbReference>
<accession>A0A0W0U5Z8</accession>
<organism evidence="3 4">
    <name type="scientific">Legionella geestiana</name>
    <dbReference type="NCBI Taxonomy" id="45065"/>
    <lineage>
        <taxon>Bacteria</taxon>
        <taxon>Pseudomonadati</taxon>
        <taxon>Pseudomonadota</taxon>
        <taxon>Gammaproteobacteria</taxon>
        <taxon>Legionellales</taxon>
        <taxon>Legionellaceae</taxon>
        <taxon>Legionella</taxon>
    </lineage>
</organism>
<keyword evidence="4" id="KW-1185">Reference proteome</keyword>
<dbReference type="STRING" id="45065.Lgee_0587"/>
<name>A0A0W0U5Z8_9GAMM</name>
<feature type="chain" id="PRO_5006913743" evidence="1">
    <location>
        <begin position="32"/>
        <end position="172"/>
    </location>
</feature>
<reference evidence="3 4" key="1">
    <citation type="submission" date="2015-11" db="EMBL/GenBank/DDBJ databases">
        <title>Genomic analysis of 38 Legionella species identifies large and diverse effector repertoires.</title>
        <authorList>
            <person name="Burstein D."/>
            <person name="Amaro F."/>
            <person name="Zusman T."/>
            <person name="Lifshitz Z."/>
            <person name="Cohen O."/>
            <person name="Gilbert J.A."/>
            <person name="Pupko T."/>
            <person name="Shuman H.A."/>
            <person name="Segal G."/>
        </authorList>
    </citation>
    <scope>NUCLEOTIDE SEQUENCE [LARGE SCALE GENOMIC DNA]</scope>
    <source>
        <strain evidence="3 4">ATCC 49504</strain>
    </source>
</reference>